<feature type="region of interest" description="Disordered" evidence="1">
    <location>
        <begin position="1"/>
        <end position="34"/>
    </location>
</feature>
<protein>
    <submittedName>
        <fullName evidence="2">Ty3-gypsy retrotransposon protein</fullName>
    </submittedName>
</protein>
<dbReference type="PANTHER" id="PTHR33437:SF2">
    <property type="entry name" value="OS06G0361200 PROTEIN"/>
    <property type="match status" value="1"/>
</dbReference>
<accession>A0A5D3BFU0</accession>
<dbReference type="EMBL" id="SSTD01018434">
    <property type="protein sequence ID" value="TYJ97987.1"/>
    <property type="molecule type" value="Genomic_DNA"/>
</dbReference>
<gene>
    <name evidence="2" type="ORF">E5676_scaffold487G00080</name>
</gene>
<reference evidence="2 3" key="1">
    <citation type="submission" date="2019-08" db="EMBL/GenBank/DDBJ databases">
        <title>Draft genome sequences of two oriental melons (Cucumis melo L. var makuwa).</title>
        <authorList>
            <person name="Kwon S.-Y."/>
        </authorList>
    </citation>
    <scope>NUCLEOTIDE SEQUENCE [LARGE SCALE GENOMIC DNA]</scope>
    <source>
        <strain evidence="3">cv. Chang Bougi</strain>
        <tissue evidence="2">Leaf</tissue>
    </source>
</reference>
<feature type="compositionally biased region" description="Polar residues" evidence="1">
    <location>
        <begin position="1"/>
        <end position="17"/>
    </location>
</feature>
<evidence type="ECO:0000313" key="3">
    <source>
        <dbReference type="Proteomes" id="UP000321947"/>
    </source>
</evidence>
<dbReference type="AlphaFoldDB" id="A0A5D3BFU0"/>
<proteinExistence type="predicted"/>
<evidence type="ECO:0000313" key="2">
    <source>
        <dbReference type="EMBL" id="TYJ97987.1"/>
    </source>
</evidence>
<organism evidence="2 3">
    <name type="scientific">Cucumis melo var. makuwa</name>
    <name type="common">Oriental melon</name>
    <dbReference type="NCBI Taxonomy" id="1194695"/>
    <lineage>
        <taxon>Eukaryota</taxon>
        <taxon>Viridiplantae</taxon>
        <taxon>Streptophyta</taxon>
        <taxon>Embryophyta</taxon>
        <taxon>Tracheophyta</taxon>
        <taxon>Spermatophyta</taxon>
        <taxon>Magnoliopsida</taxon>
        <taxon>eudicotyledons</taxon>
        <taxon>Gunneridae</taxon>
        <taxon>Pentapetalae</taxon>
        <taxon>rosids</taxon>
        <taxon>fabids</taxon>
        <taxon>Cucurbitales</taxon>
        <taxon>Cucurbitaceae</taxon>
        <taxon>Benincaseae</taxon>
        <taxon>Cucumis</taxon>
    </lineage>
</organism>
<evidence type="ECO:0000256" key="1">
    <source>
        <dbReference type="SAM" id="MobiDB-lite"/>
    </source>
</evidence>
<name>A0A5D3BFU0_CUCMM</name>
<dbReference type="Proteomes" id="UP000321947">
    <property type="component" value="Unassembled WGS sequence"/>
</dbReference>
<sequence>MTSQSNTSKALSNISKRPNTRSRSREIKSSEDMPPFEVAKNIWEQISKPPKGGIVIKENSAIDEHNSLSDRSNEKVPHPNIMPVMVTDVDTSEDRMAELEKKVNMLMKAVEERDFKIASLKNHIKSRDAAKSNRLEQLLENQLIQLSECKRLKQVGKIDDPNYCKYHQTIGHPVEKCFVLNELILNLAHEKKIELDTNEVAQTNHVEVEMTSSVPSSTQFYDQRKNSIQFATSKPIVVQFQQMIVTIDSQNKEAHGKDDGEGWITLTR</sequence>
<dbReference type="PANTHER" id="PTHR33437">
    <property type="entry name" value="OS06G0361200 PROTEIN"/>
    <property type="match status" value="1"/>
</dbReference>
<comment type="caution">
    <text evidence="2">The sequence shown here is derived from an EMBL/GenBank/DDBJ whole genome shotgun (WGS) entry which is preliminary data.</text>
</comment>